<dbReference type="STRING" id="102285.A0A0R3TVL2"/>
<dbReference type="SUPFAM" id="SSF55811">
    <property type="entry name" value="Nudix"/>
    <property type="match status" value="1"/>
</dbReference>
<dbReference type="GO" id="GO:0000290">
    <property type="term" value="P:deadenylation-dependent decapping of nuclear-transcribed mRNA"/>
    <property type="evidence" value="ECO:0007669"/>
    <property type="project" value="TreeGrafter"/>
</dbReference>
<dbReference type="GO" id="GO:0000932">
    <property type="term" value="C:P-body"/>
    <property type="evidence" value="ECO:0007669"/>
    <property type="project" value="TreeGrafter"/>
</dbReference>
<dbReference type="InterPro" id="IPR000086">
    <property type="entry name" value="NUDIX_hydrolase_dom"/>
</dbReference>
<reference evidence="4" key="1">
    <citation type="submission" date="2017-02" db="UniProtKB">
        <authorList>
            <consortium name="WormBaseParasite"/>
        </authorList>
    </citation>
    <scope>IDENTIFICATION</scope>
</reference>
<dbReference type="AlphaFoldDB" id="A0A0R3TVL2"/>
<dbReference type="Pfam" id="PF00293">
    <property type="entry name" value="NUDIX"/>
    <property type="match status" value="1"/>
</dbReference>
<reference evidence="2 3" key="2">
    <citation type="submission" date="2018-11" db="EMBL/GenBank/DDBJ databases">
        <authorList>
            <consortium name="Pathogen Informatics"/>
        </authorList>
    </citation>
    <scope>NUCLEOTIDE SEQUENCE [LARGE SCALE GENOMIC DNA]</scope>
</reference>
<keyword evidence="3" id="KW-1185">Reference proteome</keyword>
<proteinExistence type="predicted"/>
<protein>
    <submittedName>
        <fullName evidence="4">Nudix hydrolase domain-containing protein</fullName>
    </submittedName>
</protein>
<gene>
    <name evidence="2" type="ORF">HNAJ_LOCUS11854</name>
</gene>
<evidence type="ECO:0000313" key="2">
    <source>
        <dbReference type="EMBL" id="VDO11549.1"/>
    </source>
</evidence>
<evidence type="ECO:0000313" key="4">
    <source>
        <dbReference type="WBParaSite" id="HNAJ_0001186501-mRNA-1"/>
    </source>
</evidence>
<dbReference type="OrthoDB" id="5950381at2759"/>
<accession>A0A0R3TVL2</accession>
<name>A0A0R3TVL2_RODNA</name>
<organism evidence="4">
    <name type="scientific">Rodentolepis nana</name>
    <name type="common">Dwarf tapeworm</name>
    <name type="synonym">Hymenolepis nana</name>
    <dbReference type="NCBI Taxonomy" id="102285"/>
    <lineage>
        <taxon>Eukaryota</taxon>
        <taxon>Metazoa</taxon>
        <taxon>Spiralia</taxon>
        <taxon>Lophotrochozoa</taxon>
        <taxon>Platyhelminthes</taxon>
        <taxon>Cestoda</taxon>
        <taxon>Eucestoda</taxon>
        <taxon>Cyclophyllidea</taxon>
        <taxon>Hymenolepididae</taxon>
        <taxon>Rodentolepis</taxon>
    </lineage>
</organism>
<sequence length="163" mass="18963">MGNEIRRLHEAQPFHTHCRWHFPGGKMESDESHVNCLIRELKEELSFNMSSYIREDLCVSIPHVSRDVCVYFVEAASAQVAFKPTTRYGIKELNDLRKVIECDWDISHILQWSSTYEQKFCDAVMPRWVVFSTTDSSRSTLKPAVYRKLNSHDSYPGPISILH</sequence>
<evidence type="ECO:0000259" key="1">
    <source>
        <dbReference type="Pfam" id="PF00293"/>
    </source>
</evidence>
<dbReference type="InterPro" id="IPR015797">
    <property type="entry name" value="NUDIX_hydrolase-like_dom_sf"/>
</dbReference>
<feature type="domain" description="Nudix hydrolase" evidence="1">
    <location>
        <begin position="14"/>
        <end position="54"/>
    </location>
</feature>
<dbReference type="PANTHER" id="PTHR23114">
    <property type="entry name" value="M7GPPPN-MRNA HYDROLASE"/>
    <property type="match status" value="1"/>
</dbReference>
<dbReference type="EMBL" id="UZAE01013838">
    <property type="protein sequence ID" value="VDO11549.1"/>
    <property type="molecule type" value="Genomic_DNA"/>
</dbReference>
<dbReference type="WBParaSite" id="HNAJ_0001186501-mRNA-1">
    <property type="protein sequence ID" value="HNAJ_0001186501-mRNA-1"/>
    <property type="gene ID" value="HNAJ_0001186501"/>
</dbReference>
<dbReference type="Gene3D" id="3.90.79.10">
    <property type="entry name" value="Nucleoside Triphosphate Pyrophosphohydrolase"/>
    <property type="match status" value="1"/>
</dbReference>
<dbReference type="PANTHER" id="PTHR23114:SF17">
    <property type="entry name" value="M7GPPPN-MRNA HYDROLASE"/>
    <property type="match status" value="1"/>
</dbReference>
<dbReference type="Proteomes" id="UP000278807">
    <property type="component" value="Unassembled WGS sequence"/>
</dbReference>
<evidence type="ECO:0000313" key="3">
    <source>
        <dbReference type="Proteomes" id="UP000278807"/>
    </source>
</evidence>